<dbReference type="SMART" id="SM00238">
    <property type="entry name" value="BIR"/>
    <property type="match status" value="2"/>
</dbReference>
<dbReference type="PROSITE" id="PS50143">
    <property type="entry name" value="BIR_REPEAT_2"/>
    <property type="match status" value="2"/>
</dbReference>
<feature type="compositionally biased region" description="Basic and acidic residues" evidence="1">
    <location>
        <begin position="233"/>
        <end position="249"/>
    </location>
</feature>
<sequence>MNNIPRKGFIIPRCKQHLPAFMNRTGCSLNTKTAYPHLSKDSTRLATFVHCQFLSDHQSLAKLGFFYKGERDAVCCYECGVTISHWKKDNDPLLEHTRCSPECKHLAAIHDTDTLKDFKIQLHHIPKNEAGQGARRVRLENTATEEERSIVKSPQYSSVHVRLSTFARFPVIDGLDVYKIAAAGFYYTGDKDLVRCYACDGGLKQWVPSDDPWDEHYRWFPNCSHLKYSNYDPSRKTSKPESNNRKSAEKSLVASTEAAAPELITRKLHKLVIETQKPEVLAADPDLNTPAALAVLDFGYSVKAVKKAIKELKRKGQTRLTADGILQVLIAFEDNGIKFPTNEDK</sequence>
<dbReference type="Gene3D" id="1.10.1170.10">
    <property type="entry name" value="Inhibitor Of Apoptosis Protein (2mihbC-IAP-1), Chain A"/>
    <property type="match status" value="2"/>
</dbReference>
<dbReference type="InterPro" id="IPR001370">
    <property type="entry name" value="BIR_rpt"/>
</dbReference>
<evidence type="ECO:0000313" key="2">
    <source>
        <dbReference type="EMBL" id="KAL3882761.1"/>
    </source>
</evidence>
<dbReference type="PANTHER" id="PTHR10044">
    <property type="entry name" value="INHIBITOR OF APOPTOSIS"/>
    <property type="match status" value="1"/>
</dbReference>
<organism evidence="2 3">
    <name type="scientific">Sinanodonta woodiana</name>
    <name type="common">Chinese pond mussel</name>
    <name type="synonym">Anodonta woodiana</name>
    <dbReference type="NCBI Taxonomy" id="1069815"/>
    <lineage>
        <taxon>Eukaryota</taxon>
        <taxon>Metazoa</taxon>
        <taxon>Spiralia</taxon>
        <taxon>Lophotrochozoa</taxon>
        <taxon>Mollusca</taxon>
        <taxon>Bivalvia</taxon>
        <taxon>Autobranchia</taxon>
        <taxon>Heteroconchia</taxon>
        <taxon>Palaeoheterodonta</taxon>
        <taxon>Unionida</taxon>
        <taxon>Unionoidea</taxon>
        <taxon>Unionidae</taxon>
        <taxon>Unioninae</taxon>
        <taxon>Sinanodonta</taxon>
    </lineage>
</organism>
<dbReference type="EMBL" id="JBJQND010000003">
    <property type="protein sequence ID" value="KAL3882761.1"/>
    <property type="molecule type" value="Genomic_DNA"/>
</dbReference>
<dbReference type="SUPFAM" id="SSF57924">
    <property type="entry name" value="Inhibitor of apoptosis (IAP) repeat"/>
    <property type="match status" value="2"/>
</dbReference>
<dbReference type="Proteomes" id="UP001634394">
    <property type="component" value="Unassembled WGS sequence"/>
</dbReference>
<reference evidence="2 3" key="1">
    <citation type="submission" date="2024-11" db="EMBL/GenBank/DDBJ databases">
        <title>Chromosome-level genome assembly of the freshwater bivalve Anodonta woodiana.</title>
        <authorList>
            <person name="Chen X."/>
        </authorList>
    </citation>
    <scope>NUCLEOTIDE SEQUENCE [LARGE SCALE GENOMIC DNA]</scope>
    <source>
        <strain evidence="2">MN2024</strain>
        <tissue evidence="2">Gills</tissue>
    </source>
</reference>
<evidence type="ECO:0000256" key="1">
    <source>
        <dbReference type="SAM" id="MobiDB-lite"/>
    </source>
</evidence>
<dbReference type="CDD" id="cd00022">
    <property type="entry name" value="BIR"/>
    <property type="match status" value="2"/>
</dbReference>
<evidence type="ECO:0000313" key="3">
    <source>
        <dbReference type="Proteomes" id="UP001634394"/>
    </source>
</evidence>
<proteinExistence type="predicted"/>
<name>A0ABD3XB08_SINWO</name>
<dbReference type="AlphaFoldDB" id="A0ABD3XB08"/>
<accession>A0ABD3XB08</accession>
<protein>
    <submittedName>
        <fullName evidence="2">Uncharacterized protein</fullName>
    </submittedName>
</protein>
<dbReference type="PANTHER" id="PTHR10044:SF139">
    <property type="entry name" value="DEATH-ASSOCIATED INHIBITOR OF APOPTOSIS 2"/>
    <property type="match status" value="1"/>
</dbReference>
<keyword evidence="3" id="KW-1185">Reference proteome</keyword>
<dbReference type="PROSITE" id="PS01282">
    <property type="entry name" value="BIR_REPEAT_1"/>
    <property type="match status" value="1"/>
</dbReference>
<gene>
    <name evidence="2" type="ORF">ACJMK2_029070</name>
</gene>
<feature type="region of interest" description="Disordered" evidence="1">
    <location>
        <begin position="231"/>
        <end position="252"/>
    </location>
</feature>
<dbReference type="Pfam" id="PF00653">
    <property type="entry name" value="BIR"/>
    <property type="match status" value="2"/>
</dbReference>
<comment type="caution">
    <text evidence="2">The sequence shown here is derived from an EMBL/GenBank/DDBJ whole genome shotgun (WGS) entry which is preliminary data.</text>
</comment>
<dbReference type="InterPro" id="IPR050784">
    <property type="entry name" value="IAP"/>
</dbReference>